<dbReference type="Proteomes" id="UP000657918">
    <property type="component" value="Unassembled WGS sequence"/>
</dbReference>
<dbReference type="AlphaFoldDB" id="A0A835N806"/>
<sequence>MMNYNEGQMKFKSTVNPTVEEQLMSKHCDSVEGHIVILFIGVDFVVQPFPLRMKIPLLIIYSELVHRHCSPGSVHVGVREGGTGMKSS</sequence>
<protein>
    <submittedName>
        <fullName evidence="1">Uncharacterized protein</fullName>
    </submittedName>
</protein>
<organism evidence="1 2">
    <name type="scientific">Salix dunnii</name>
    <dbReference type="NCBI Taxonomy" id="1413687"/>
    <lineage>
        <taxon>Eukaryota</taxon>
        <taxon>Viridiplantae</taxon>
        <taxon>Streptophyta</taxon>
        <taxon>Embryophyta</taxon>
        <taxon>Tracheophyta</taxon>
        <taxon>Spermatophyta</taxon>
        <taxon>Magnoliopsida</taxon>
        <taxon>eudicotyledons</taxon>
        <taxon>Gunneridae</taxon>
        <taxon>Pentapetalae</taxon>
        <taxon>rosids</taxon>
        <taxon>fabids</taxon>
        <taxon>Malpighiales</taxon>
        <taxon>Salicaceae</taxon>
        <taxon>Saliceae</taxon>
        <taxon>Salix</taxon>
    </lineage>
</organism>
<dbReference type="EMBL" id="JADGMS010000002">
    <property type="protein sequence ID" value="KAF9687939.1"/>
    <property type="molecule type" value="Genomic_DNA"/>
</dbReference>
<proteinExistence type="predicted"/>
<reference evidence="1 2" key="1">
    <citation type="submission" date="2020-10" db="EMBL/GenBank/DDBJ databases">
        <title>Plant Genome Project.</title>
        <authorList>
            <person name="Zhang R.-G."/>
        </authorList>
    </citation>
    <scope>NUCLEOTIDE SEQUENCE [LARGE SCALE GENOMIC DNA]</scope>
    <source>
        <strain evidence="1">FAFU-HL-1</strain>
        <tissue evidence="1">Leaf</tissue>
    </source>
</reference>
<accession>A0A835N806</accession>
<gene>
    <name evidence="1" type="ORF">SADUNF_Sadunf02G0145300</name>
</gene>
<name>A0A835N806_9ROSI</name>
<evidence type="ECO:0000313" key="2">
    <source>
        <dbReference type="Proteomes" id="UP000657918"/>
    </source>
</evidence>
<evidence type="ECO:0000313" key="1">
    <source>
        <dbReference type="EMBL" id="KAF9687939.1"/>
    </source>
</evidence>
<keyword evidence="2" id="KW-1185">Reference proteome</keyword>
<comment type="caution">
    <text evidence="1">The sequence shown here is derived from an EMBL/GenBank/DDBJ whole genome shotgun (WGS) entry which is preliminary data.</text>
</comment>